<evidence type="ECO:0000256" key="1">
    <source>
        <dbReference type="PROSITE-ProRule" id="PRU00047"/>
    </source>
</evidence>
<evidence type="ECO:0000259" key="3">
    <source>
        <dbReference type="PROSITE" id="PS50158"/>
    </source>
</evidence>
<evidence type="ECO:0000256" key="2">
    <source>
        <dbReference type="SAM" id="MobiDB-lite"/>
    </source>
</evidence>
<dbReference type="InterPro" id="IPR001878">
    <property type="entry name" value="Znf_CCHC"/>
</dbReference>
<keyword evidence="1" id="KW-0862">Zinc</keyword>
<dbReference type="Gene3D" id="4.10.60.10">
    <property type="entry name" value="Zinc finger, CCHC-type"/>
    <property type="match status" value="1"/>
</dbReference>
<organism evidence="4 5">
    <name type="scientific">Phytophthora sojae (strain P6497)</name>
    <name type="common">Soybean stem and root rot agent</name>
    <name type="synonym">Phytophthora megasperma f. sp. glycines</name>
    <dbReference type="NCBI Taxonomy" id="1094619"/>
    <lineage>
        <taxon>Eukaryota</taxon>
        <taxon>Sar</taxon>
        <taxon>Stramenopiles</taxon>
        <taxon>Oomycota</taxon>
        <taxon>Peronosporomycetes</taxon>
        <taxon>Peronosporales</taxon>
        <taxon>Peronosporaceae</taxon>
        <taxon>Phytophthora</taxon>
    </lineage>
</organism>
<evidence type="ECO:0000313" key="5">
    <source>
        <dbReference type="Proteomes" id="UP000002640"/>
    </source>
</evidence>
<feature type="region of interest" description="Disordered" evidence="2">
    <location>
        <begin position="704"/>
        <end position="736"/>
    </location>
</feature>
<keyword evidence="1" id="KW-0479">Metal-binding</keyword>
<reference evidence="4 5" key="1">
    <citation type="journal article" date="2006" name="Science">
        <title>Phytophthora genome sequences uncover evolutionary origins and mechanisms of pathogenesis.</title>
        <authorList>
            <person name="Tyler B.M."/>
            <person name="Tripathy S."/>
            <person name="Zhang X."/>
            <person name="Dehal P."/>
            <person name="Jiang R.H."/>
            <person name="Aerts A."/>
            <person name="Arredondo F.D."/>
            <person name="Baxter L."/>
            <person name="Bensasson D."/>
            <person name="Beynon J.L."/>
            <person name="Chapman J."/>
            <person name="Damasceno C.M."/>
            <person name="Dorrance A.E."/>
            <person name="Dou D."/>
            <person name="Dickerman A.W."/>
            <person name="Dubchak I.L."/>
            <person name="Garbelotto M."/>
            <person name="Gijzen M."/>
            <person name="Gordon S.G."/>
            <person name="Govers F."/>
            <person name="Grunwald N.J."/>
            <person name="Huang W."/>
            <person name="Ivors K.L."/>
            <person name="Jones R.W."/>
            <person name="Kamoun S."/>
            <person name="Krampis K."/>
            <person name="Lamour K.H."/>
            <person name="Lee M.K."/>
            <person name="McDonald W.H."/>
            <person name="Medina M."/>
            <person name="Meijer H.J."/>
            <person name="Nordberg E.K."/>
            <person name="Maclean D.J."/>
            <person name="Ospina-Giraldo M.D."/>
            <person name="Morris P.F."/>
            <person name="Phuntumart V."/>
            <person name="Putnam N.H."/>
            <person name="Rash S."/>
            <person name="Rose J.K."/>
            <person name="Sakihama Y."/>
            <person name="Salamov A.A."/>
            <person name="Savidor A."/>
            <person name="Scheuring C.F."/>
            <person name="Smith B.M."/>
            <person name="Sobral B.W."/>
            <person name="Terry A."/>
            <person name="Torto-Alalibo T.A."/>
            <person name="Win J."/>
            <person name="Xu Z."/>
            <person name="Zhang H."/>
            <person name="Grigoriev I.V."/>
            <person name="Rokhsar D.S."/>
            <person name="Boore J.L."/>
        </authorList>
    </citation>
    <scope>NUCLEOTIDE SEQUENCE [LARGE SCALE GENOMIC DNA]</scope>
    <source>
        <strain evidence="4 5">P6497</strain>
    </source>
</reference>
<evidence type="ECO:0000313" key="4">
    <source>
        <dbReference type="EMBL" id="EGZ09650.1"/>
    </source>
</evidence>
<keyword evidence="1" id="KW-0863">Zinc-finger</keyword>
<dbReference type="GO" id="GO:0003676">
    <property type="term" value="F:nucleic acid binding"/>
    <property type="evidence" value="ECO:0007669"/>
    <property type="project" value="InterPro"/>
</dbReference>
<keyword evidence="5" id="KW-1185">Reference proteome</keyword>
<feature type="non-terminal residue" evidence="4">
    <location>
        <position position="1"/>
    </location>
</feature>
<sequence length="759" mass="83658">ELAEYEPSYYTDYVKEEPEEVQQQRTPSGFIPMYTGTEKRLPGGPVFGWSVGAQQGGYGGWGTVPKPTVKMGRKVKVEPTAKSQPTRPVKTHSTGPVKTVVHYKAPVRTAVRFHNLFLSRTADQLWERLQSAHRERGESVEEWGDRVTDLCDSLDYPNRKMRYQLSRRGLRNKRILACLDSGPARDIPEACEWLLAKEMSRPIEEDDELSDETKKSSGSDASPANDPMAAVGVLAEKMTTFMTQQQQWQQQMMQNRWQPPRSPRNRMPNVSATTSNPGVGMNGQGPRGNGRPVRGIRMGADSRTQEGAPVCGRCGYVGHSRETRRHQSMTCHNCGVHGHIAVECEAGPNNYQRGPGTVGRNGGRGVTKCAFCEEEGHLIVNGSSGGDRDREAEGGTVTTVDVCVNASRKQTEPVSTLRGASCAEKKNKKKKVGFKIVGTDEEGEGLVADVEAKEVEVVYEDLVAASPERCDEVGNGGETTVTGLSEDCTVSEPPTVTREERNAVVEVTPPEEVVAWKDEEYDVSDCLFAAWTDEETVLAESKGVNGTVEARTVETKTVEAKESSKYDRWFTDEELDPMDDCEPGLETSVLAGTDVAAEPEEYDKELEDRLYPLDEVELLKRVEQNAKAQTEPSAEELARFLGISLEALERTRQAASDYIGTPEYWQDWYGDMLEKSEEAKRANRDFRTPVANVVYGEQAAPSGTVRKALERSGVGNDTRSSDVSSERSDSENETVTSVVNTVVESFVCENGLRPADDPG</sequence>
<feature type="region of interest" description="Disordered" evidence="2">
    <location>
        <begin position="202"/>
        <end position="226"/>
    </location>
</feature>
<feature type="compositionally biased region" description="Polar residues" evidence="2">
    <location>
        <begin position="268"/>
        <end position="277"/>
    </location>
</feature>
<gene>
    <name evidence="4" type="ORF">PHYSODRAFT_263235</name>
</gene>
<dbReference type="KEGG" id="psoj:PHYSODRAFT_263235"/>
<name>G5A4Q0_PHYSP</name>
<dbReference type="Proteomes" id="UP000002640">
    <property type="component" value="Unassembled WGS sequence"/>
</dbReference>
<accession>G5A4Q0</accession>
<protein>
    <recommendedName>
        <fullName evidence="3">CCHC-type domain-containing protein</fullName>
    </recommendedName>
</protein>
<dbReference type="GeneID" id="20639480"/>
<dbReference type="RefSeq" id="XP_009534511.1">
    <property type="nucleotide sequence ID" value="XM_009536216.1"/>
</dbReference>
<feature type="domain" description="CCHC-type" evidence="3">
    <location>
        <begin position="331"/>
        <end position="344"/>
    </location>
</feature>
<dbReference type="PROSITE" id="PS50158">
    <property type="entry name" value="ZF_CCHC"/>
    <property type="match status" value="1"/>
</dbReference>
<dbReference type="EMBL" id="JH159159">
    <property type="protein sequence ID" value="EGZ09650.1"/>
    <property type="molecule type" value="Genomic_DNA"/>
</dbReference>
<dbReference type="InParanoid" id="G5A4Q0"/>
<dbReference type="GO" id="GO:0008270">
    <property type="term" value="F:zinc ion binding"/>
    <property type="evidence" value="ECO:0007669"/>
    <property type="project" value="UniProtKB-KW"/>
</dbReference>
<proteinExistence type="predicted"/>
<feature type="region of interest" description="Disordered" evidence="2">
    <location>
        <begin position="256"/>
        <end position="292"/>
    </location>
</feature>
<dbReference type="AlphaFoldDB" id="G5A4Q0"/>
<feature type="region of interest" description="Disordered" evidence="2">
    <location>
        <begin position="472"/>
        <end position="495"/>
    </location>
</feature>